<comment type="caution">
    <text evidence="1">The sequence shown here is derived from an EMBL/GenBank/DDBJ whole genome shotgun (WGS) entry which is preliminary data.</text>
</comment>
<name>A0ABW9I768_9ACTN</name>
<reference evidence="1 2" key="1">
    <citation type="submission" date="2024-12" db="EMBL/GenBank/DDBJ databases">
        <title>Forecasting of Potato common scab and diversities of Pathogenic streptomyces spp. in china.</title>
        <authorList>
            <person name="Handique U."/>
            <person name="Wu J."/>
        </authorList>
    </citation>
    <scope>NUCLEOTIDE SEQUENCE [LARGE SCALE GENOMIC DNA]</scope>
    <source>
        <strain evidence="1 2">ZRIMU1530</strain>
    </source>
</reference>
<dbReference type="RefSeq" id="WP_409134910.1">
    <property type="nucleotide sequence ID" value="NZ_JBJVNI010000195.1"/>
</dbReference>
<gene>
    <name evidence="1" type="ORF">ACKI18_47360</name>
</gene>
<feature type="non-terminal residue" evidence="1">
    <location>
        <position position="1"/>
    </location>
</feature>
<dbReference type="Proteomes" id="UP001631957">
    <property type="component" value="Unassembled WGS sequence"/>
</dbReference>
<evidence type="ECO:0000313" key="2">
    <source>
        <dbReference type="Proteomes" id="UP001631957"/>
    </source>
</evidence>
<keyword evidence="2" id="KW-1185">Reference proteome</keyword>
<proteinExistence type="predicted"/>
<accession>A0ABW9I768</accession>
<protein>
    <submittedName>
        <fullName evidence="1">Uncharacterized protein</fullName>
    </submittedName>
</protein>
<organism evidence="1 2">
    <name type="scientific">Streptomyces niveiscabiei</name>
    <dbReference type="NCBI Taxonomy" id="164115"/>
    <lineage>
        <taxon>Bacteria</taxon>
        <taxon>Bacillati</taxon>
        <taxon>Actinomycetota</taxon>
        <taxon>Actinomycetes</taxon>
        <taxon>Kitasatosporales</taxon>
        <taxon>Streptomycetaceae</taxon>
        <taxon>Streptomyces</taxon>
    </lineage>
</organism>
<evidence type="ECO:0000313" key="1">
    <source>
        <dbReference type="EMBL" id="MFM9616199.1"/>
    </source>
</evidence>
<dbReference type="EMBL" id="JBJVNI010000195">
    <property type="protein sequence ID" value="MFM9616199.1"/>
    <property type="molecule type" value="Genomic_DNA"/>
</dbReference>
<sequence length="67" mass="7489">KAAFADSEVAGFGNFSFVIGQYQKEYCSIVKSISFMAVVVARRKAEAFPQRRRVQRVRQGQSIGGMQ</sequence>